<dbReference type="InterPro" id="IPR051412">
    <property type="entry name" value="Formin_Homology_Diaphanous_sf"/>
</dbReference>
<gene>
    <name evidence="5" type="ORF">H920_04121</name>
</gene>
<sequence length="323" mass="36728">MEQPGAAASGAGGGSEEPGGGRSNKRSTGNRASNEEETKNKPKLRDRITSFRKSTVKKEKPLIQHPIDSQVSMSEFPAAQPLYDERSLNLSEKEVLDLFEKMMEDMNLNEEKKAPLRNKDFTTKREMVVQYISATAKSGGLKNSKHECTLSSQEYVHELRSGISDEKLLNCLESLRVSLTSNPVSWVNNFGHEGLGLLLDVLEKLLDKKQERFSPVVEGLENHEALQLQVACMQFINALVTSPYELDFRIHLRNEFLRSGLKAMLPGLKEKENEELDIQLKVFDENKEDDLTELSHRLNDIRAEMEYPLTNHKNNFAHIKREF</sequence>
<feature type="domain" description="GBD/FH3" evidence="4">
    <location>
        <begin position="1"/>
        <end position="323"/>
    </location>
</feature>
<evidence type="ECO:0000256" key="2">
    <source>
        <dbReference type="ARBA" id="ARBA00023054"/>
    </source>
</evidence>
<dbReference type="GO" id="GO:0031267">
    <property type="term" value="F:small GTPase binding"/>
    <property type="evidence" value="ECO:0007669"/>
    <property type="project" value="InterPro"/>
</dbReference>
<evidence type="ECO:0000313" key="6">
    <source>
        <dbReference type="Proteomes" id="UP000028990"/>
    </source>
</evidence>
<dbReference type="GO" id="GO:0003779">
    <property type="term" value="F:actin binding"/>
    <property type="evidence" value="ECO:0007669"/>
    <property type="project" value="InterPro"/>
</dbReference>
<name>A0A091DTR1_FUKDA</name>
<dbReference type="Gene3D" id="1.25.10.10">
    <property type="entry name" value="Leucine-rich Repeat Variant"/>
    <property type="match status" value="2"/>
</dbReference>
<evidence type="ECO:0000256" key="1">
    <source>
        <dbReference type="ARBA" id="ARBA00008214"/>
    </source>
</evidence>
<dbReference type="InterPro" id="IPR010473">
    <property type="entry name" value="GTPase-bd"/>
</dbReference>
<dbReference type="PROSITE" id="PS51232">
    <property type="entry name" value="GBD_FH3"/>
    <property type="match status" value="1"/>
</dbReference>
<accession>A0A091DTR1</accession>
<evidence type="ECO:0000256" key="3">
    <source>
        <dbReference type="SAM" id="MobiDB-lite"/>
    </source>
</evidence>
<dbReference type="SMART" id="SM01140">
    <property type="entry name" value="Drf_GBD"/>
    <property type="match status" value="1"/>
</dbReference>
<dbReference type="Proteomes" id="UP000028990">
    <property type="component" value="Unassembled WGS sequence"/>
</dbReference>
<dbReference type="InterPro" id="IPR011989">
    <property type="entry name" value="ARM-like"/>
</dbReference>
<dbReference type="EMBL" id="KN121951">
    <property type="protein sequence ID" value="KFO34482.1"/>
    <property type="molecule type" value="Genomic_DNA"/>
</dbReference>
<dbReference type="SUPFAM" id="SSF48371">
    <property type="entry name" value="ARM repeat"/>
    <property type="match status" value="1"/>
</dbReference>
<dbReference type="AlphaFoldDB" id="A0A091DTR1"/>
<dbReference type="Pfam" id="PF06371">
    <property type="entry name" value="Drf_GBD"/>
    <property type="match status" value="1"/>
</dbReference>
<feature type="region of interest" description="Disordered" evidence="3">
    <location>
        <begin position="1"/>
        <end position="60"/>
    </location>
</feature>
<reference evidence="5 6" key="1">
    <citation type="submission" date="2013-11" db="EMBL/GenBank/DDBJ databases">
        <title>The Damaraland mole rat (Fukomys damarensis) genome and evolution of African mole rats.</title>
        <authorList>
            <person name="Gladyshev V.N."/>
            <person name="Fang X."/>
        </authorList>
    </citation>
    <scope>NUCLEOTIDE SEQUENCE [LARGE SCALE GENOMIC DNA]</scope>
    <source>
        <tissue evidence="5">Liver</tissue>
    </source>
</reference>
<comment type="similarity">
    <text evidence="1">Belongs to the formin homology family. Diaphanous subfamily.</text>
</comment>
<dbReference type="InterPro" id="IPR014768">
    <property type="entry name" value="GBD/FH3_dom"/>
</dbReference>
<evidence type="ECO:0000259" key="4">
    <source>
        <dbReference type="PROSITE" id="PS51232"/>
    </source>
</evidence>
<protein>
    <submittedName>
        <fullName evidence="5">Protein diaphanous like protein 2</fullName>
    </submittedName>
</protein>
<dbReference type="SMART" id="SM01139">
    <property type="entry name" value="Drf_FH3"/>
    <property type="match status" value="1"/>
</dbReference>
<dbReference type="Gene3D" id="1.10.20.40">
    <property type="entry name" value="Formin, diaphanous GTPase-binding domain"/>
    <property type="match status" value="1"/>
</dbReference>
<feature type="compositionally biased region" description="Gly residues" evidence="3">
    <location>
        <begin position="10"/>
        <end position="22"/>
    </location>
</feature>
<dbReference type="InterPro" id="IPR010472">
    <property type="entry name" value="FH3_dom"/>
</dbReference>
<dbReference type="GO" id="GO:0005884">
    <property type="term" value="C:actin filament"/>
    <property type="evidence" value="ECO:0007669"/>
    <property type="project" value="TreeGrafter"/>
</dbReference>
<proteinExistence type="inferred from homology"/>
<dbReference type="PANTHER" id="PTHR45691">
    <property type="entry name" value="PROTEIN DIAPHANOUS"/>
    <property type="match status" value="1"/>
</dbReference>
<dbReference type="PANTHER" id="PTHR45691:SF3">
    <property type="entry name" value="PROTEIN DIAPHANOUS HOMOLOG 2"/>
    <property type="match status" value="1"/>
</dbReference>
<organism evidence="5 6">
    <name type="scientific">Fukomys damarensis</name>
    <name type="common">Damaraland mole rat</name>
    <name type="synonym">Cryptomys damarensis</name>
    <dbReference type="NCBI Taxonomy" id="885580"/>
    <lineage>
        <taxon>Eukaryota</taxon>
        <taxon>Metazoa</taxon>
        <taxon>Chordata</taxon>
        <taxon>Craniata</taxon>
        <taxon>Vertebrata</taxon>
        <taxon>Euteleostomi</taxon>
        <taxon>Mammalia</taxon>
        <taxon>Eutheria</taxon>
        <taxon>Euarchontoglires</taxon>
        <taxon>Glires</taxon>
        <taxon>Rodentia</taxon>
        <taxon>Hystricomorpha</taxon>
        <taxon>Bathyergidae</taxon>
        <taxon>Fukomys</taxon>
    </lineage>
</organism>
<dbReference type="FunFam" id="1.10.20.40:FF:000001">
    <property type="entry name" value="Diaphanous related formin 2"/>
    <property type="match status" value="1"/>
</dbReference>
<keyword evidence="2" id="KW-0175">Coiled coil</keyword>
<keyword evidence="6" id="KW-1185">Reference proteome</keyword>
<dbReference type="InterPro" id="IPR016024">
    <property type="entry name" value="ARM-type_fold"/>
</dbReference>
<feature type="compositionally biased region" description="Basic and acidic residues" evidence="3">
    <location>
        <begin position="33"/>
        <end position="49"/>
    </location>
</feature>
<dbReference type="InterPro" id="IPR044933">
    <property type="entry name" value="DIA_GBD_sf"/>
</dbReference>
<evidence type="ECO:0000313" key="5">
    <source>
        <dbReference type="EMBL" id="KFO34482.1"/>
    </source>
</evidence>
<dbReference type="GO" id="GO:0030041">
    <property type="term" value="P:actin filament polymerization"/>
    <property type="evidence" value="ECO:0007669"/>
    <property type="project" value="TreeGrafter"/>
</dbReference>